<dbReference type="AlphaFoldDB" id="A0AAQ3RQF3"/>
<keyword evidence="2" id="KW-1185">Reference proteome</keyword>
<dbReference type="Proteomes" id="UP001374535">
    <property type="component" value="Chromosome 8"/>
</dbReference>
<name>A0AAQ3RQF3_VIGMU</name>
<reference evidence="1 2" key="1">
    <citation type="journal article" date="2023" name="Life. Sci Alliance">
        <title>Evolutionary insights into 3D genome organization and epigenetic landscape of Vigna mungo.</title>
        <authorList>
            <person name="Junaid A."/>
            <person name="Singh B."/>
            <person name="Bhatia S."/>
        </authorList>
    </citation>
    <scope>NUCLEOTIDE SEQUENCE [LARGE SCALE GENOMIC DNA]</scope>
    <source>
        <strain evidence="1">Urdbean</strain>
    </source>
</reference>
<sequence>MLPVPNMFSYHPKWDIYEPYFGCSRTIEWVENPHGKVSECSTKHGFCMDIGLETLEVPLLDPLLVGFFCRKIQPILTIIVATLRKVRACWIYCHRLGLFPFLEKQRPIAEIPPNRRRLELFFRMQIHERRVGLE</sequence>
<evidence type="ECO:0000313" key="2">
    <source>
        <dbReference type="Proteomes" id="UP001374535"/>
    </source>
</evidence>
<proteinExistence type="predicted"/>
<gene>
    <name evidence="1" type="ORF">V8G54_027407</name>
</gene>
<organism evidence="1 2">
    <name type="scientific">Vigna mungo</name>
    <name type="common">Black gram</name>
    <name type="synonym">Phaseolus mungo</name>
    <dbReference type="NCBI Taxonomy" id="3915"/>
    <lineage>
        <taxon>Eukaryota</taxon>
        <taxon>Viridiplantae</taxon>
        <taxon>Streptophyta</taxon>
        <taxon>Embryophyta</taxon>
        <taxon>Tracheophyta</taxon>
        <taxon>Spermatophyta</taxon>
        <taxon>Magnoliopsida</taxon>
        <taxon>eudicotyledons</taxon>
        <taxon>Gunneridae</taxon>
        <taxon>Pentapetalae</taxon>
        <taxon>rosids</taxon>
        <taxon>fabids</taxon>
        <taxon>Fabales</taxon>
        <taxon>Fabaceae</taxon>
        <taxon>Papilionoideae</taxon>
        <taxon>50 kb inversion clade</taxon>
        <taxon>NPAAA clade</taxon>
        <taxon>indigoferoid/millettioid clade</taxon>
        <taxon>Phaseoleae</taxon>
        <taxon>Vigna</taxon>
    </lineage>
</organism>
<evidence type="ECO:0000313" key="1">
    <source>
        <dbReference type="EMBL" id="WVZ01338.1"/>
    </source>
</evidence>
<accession>A0AAQ3RQF3</accession>
<dbReference type="EMBL" id="CP144693">
    <property type="protein sequence ID" value="WVZ01338.1"/>
    <property type="molecule type" value="Genomic_DNA"/>
</dbReference>
<protein>
    <submittedName>
        <fullName evidence="1">Uncharacterized protein</fullName>
    </submittedName>
</protein>